<dbReference type="GO" id="GO:0005524">
    <property type="term" value="F:ATP binding"/>
    <property type="evidence" value="ECO:0007669"/>
    <property type="project" value="UniProtKB-KW"/>
</dbReference>
<keyword evidence="4" id="KW-0067">ATP-binding</keyword>
<feature type="region of interest" description="Disordered" evidence="5">
    <location>
        <begin position="968"/>
        <end position="1003"/>
    </location>
</feature>
<gene>
    <name evidence="6" type="ORF">TRSC58_00248</name>
</gene>
<evidence type="ECO:0000256" key="5">
    <source>
        <dbReference type="SAM" id="MobiDB-lite"/>
    </source>
</evidence>
<feature type="region of interest" description="Disordered" evidence="5">
    <location>
        <begin position="650"/>
        <end position="669"/>
    </location>
</feature>
<accession>A0A061JEK0</accession>
<keyword evidence="3" id="KW-0547">Nucleotide-binding</keyword>
<dbReference type="OrthoDB" id="288590at2759"/>
<proteinExistence type="inferred from homology"/>
<sequence length="1080" mass="120620">MHKYLYCRAKDPETEEMLTVSTEGKRSWVLMLQYAYITTKEYVKLGCSLAAVQARSSIRRARLFWHDAWQSLLPPSLGSKNSTCLCLDDGLDNVIEYSLASLLCEIAATADITHGQSVSMTLLKAFRRQSCFVACAPREHQVAFEMVATDSAIPAMQLRGAPLNVTYEEATLLTGLLSEALAWEWYWLTHPPVAAAGPAQTPDSGNLLTQPHVLALMLDNCPEFNLIWMAVSEASVWLTFLDALYDTGRPQAKEEVEAEKNNGAKRAAVYHHCSTALLNTNLANHSMLSHSLRCSAAEILVMEEKYVPFLFADEDDPPGEGERRERKRRPLQLPPCVRRVFLWRATPSNAPEAAKGVELWMLAELRRFNEAWHCSNHSNSTDLDLFDLVRADYDPQPQPQPQPPVFTILKTRILCAPPAAHEAAAATGWRRQRRQQLRGAHIRNATREALLQFIPVMPLLHIYTSGTTGLPKAARFSHLRFFAAVFLSSMLSHREKVMETLKKQHESYTGGSGNDNWWSSFKQMFTGSCSPLEDELNVLTVYNCLPMYHTVGCVFCIGHLLRALQEQQRAAGTVALYRCKPQGDKGKIGRQQRQRRLAPTARMIIRSKFSASQFTRDLQRYRVTVFQYIGEILRYALHHEKKMQAVPHNTDVVDGTRTDGVQSGNVGENIGKGNQRETRWVVPFAFGNGLRVDIWSECKDILGIAQVVEFYSSTEGNIFLFNLFDVPGVVGHLPLLPTPIYWLSTQFNPLLPFRVVKYDFDRDEVWRHPTKGYSAYCDVGETGEIVGEIIQGFDIFGLRRFDGYHSAAETRRNVIRSVFKKNDAYFISGDLVKFDAMGFATFVDRVGDTFRWKGENVSTTEVMNAMNKVVGDTATVREAVVYGVSVPHHEGRAGMAQLTLTPLGEARVRSTAAAVETGANALRMTLQDEKRFLQNELYGLLTGAKGGSAALPSYAVPIGVRIDEETMECGGKDEQPRPQETCGSPESGGSFRQTSSSPATDKARTATFKYRRHVLVGEGYRFAIWLDELASSRVYVLVTKRGLLTAVGVEPVPPSLSCGYVPLNAKTVGVLGEDLQNCGW</sequence>
<dbReference type="Gene3D" id="3.40.50.12780">
    <property type="entry name" value="N-terminal domain of ligase-like"/>
    <property type="match status" value="1"/>
</dbReference>
<dbReference type="VEuPathDB" id="TriTrypDB:TRSC58_00248"/>
<evidence type="ECO:0000256" key="1">
    <source>
        <dbReference type="ARBA" id="ARBA00006432"/>
    </source>
</evidence>
<dbReference type="GO" id="GO:0005324">
    <property type="term" value="F:long-chain fatty acid transmembrane transporter activity"/>
    <property type="evidence" value="ECO:0007669"/>
    <property type="project" value="TreeGrafter"/>
</dbReference>
<dbReference type="InterPro" id="IPR042099">
    <property type="entry name" value="ANL_N_sf"/>
</dbReference>
<dbReference type="GO" id="GO:0004467">
    <property type="term" value="F:long-chain fatty acid-CoA ligase activity"/>
    <property type="evidence" value="ECO:0007669"/>
    <property type="project" value="TreeGrafter"/>
</dbReference>
<dbReference type="EMBL" id="AUPL01000248">
    <property type="protein sequence ID" value="ESL11992.1"/>
    <property type="molecule type" value="Genomic_DNA"/>
</dbReference>
<evidence type="ECO:0000313" key="7">
    <source>
        <dbReference type="Proteomes" id="UP000031737"/>
    </source>
</evidence>
<dbReference type="AlphaFoldDB" id="A0A061JEK0"/>
<organism evidence="6 7">
    <name type="scientific">Trypanosoma rangeli SC58</name>
    <dbReference type="NCBI Taxonomy" id="429131"/>
    <lineage>
        <taxon>Eukaryota</taxon>
        <taxon>Discoba</taxon>
        <taxon>Euglenozoa</taxon>
        <taxon>Kinetoplastea</taxon>
        <taxon>Metakinetoplastina</taxon>
        <taxon>Trypanosomatida</taxon>
        <taxon>Trypanosomatidae</taxon>
        <taxon>Trypanosoma</taxon>
        <taxon>Herpetosoma</taxon>
    </lineage>
</organism>
<name>A0A061JEK0_TRYRA</name>
<dbReference type="GO" id="GO:0005886">
    <property type="term" value="C:plasma membrane"/>
    <property type="evidence" value="ECO:0007669"/>
    <property type="project" value="TreeGrafter"/>
</dbReference>
<feature type="compositionally biased region" description="Polar residues" evidence="5">
    <location>
        <begin position="990"/>
        <end position="999"/>
    </location>
</feature>
<evidence type="ECO:0000256" key="4">
    <source>
        <dbReference type="ARBA" id="ARBA00022840"/>
    </source>
</evidence>
<comment type="caution">
    <text evidence="6">The sequence shown here is derived from an EMBL/GenBank/DDBJ whole genome shotgun (WGS) entry which is preliminary data.</text>
</comment>
<reference evidence="6 7" key="1">
    <citation type="submission" date="2013-07" db="EMBL/GenBank/DDBJ databases">
        <authorList>
            <person name="Stoco P.H."/>
            <person name="Wagner G."/>
            <person name="Gerber A."/>
            <person name="Zaha A."/>
            <person name="Thompson C."/>
            <person name="Bartholomeu D.C."/>
            <person name="Luckemeyer D.D."/>
            <person name="Bahia D."/>
            <person name="Loreto E."/>
            <person name="Prestes E.B."/>
            <person name="Lima F.M."/>
            <person name="Rodrigues-Luiz G."/>
            <person name="Vallejo G.A."/>
            <person name="Filho J.F."/>
            <person name="Monteiro K.M."/>
            <person name="Tyler K.M."/>
            <person name="de Almeida L.G."/>
            <person name="Ortiz M.F."/>
            <person name="Siervo M.A."/>
            <person name="de Moraes M.H."/>
            <person name="Cunha O.L."/>
            <person name="Mendonca-Neto R."/>
            <person name="Silva R."/>
            <person name="Teixeira S.M."/>
            <person name="Murta S.M."/>
            <person name="Sincero T.C."/>
            <person name="Mendes T.A."/>
            <person name="Urmenyi T.P."/>
            <person name="Silva V.G."/>
            <person name="da Rocha W.D."/>
            <person name="Andersson B."/>
            <person name="Romanha A.J."/>
            <person name="Steindel M."/>
            <person name="de Vasconcelos A.T."/>
            <person name="Grisard E.C."/>
        </authorList>
    </citation>
    <scope>NUCLEOTIDE SEQUENCE [LARGE SCALE GENOMIC DNA]</scope>
    <source>
        <strain evidence="6 7">SC58</strain>
    </source>
</reference>
<protein>
    <submittedName>
        <fullName evidence="6">Fatty acid transporter protein</fullName>
    </submittedName>
</protein>
<keyword evidence="7" id="KW-1185">Reference proteome</keyword>
<evidence type="ECO:0000256" key="3">
    <source>
        <dbReference type="ARBA" id="ARBA00022741"/>
    </source>
</evidence>
<comment type="similarity">
    <text evidence="1">Belongs to the ATP-dependent AMP-binding enzyme family.</text>
</comment>
<keyword evidence="2" id="KW-0436">Ligase</keyword>
<dbReference type="SUPFAM" id="SSF56801">
    <property type="entry name" value="Acetyl-CoA synthetase-like"/>
    <property type="match status" value="2"/>
</dbReference>
<dbReference type="Proteomes" id="UP000031737">
    <property type="component" value="Unassembled WGS sequence"/>
</dbReference>
<dbReference type="PANTHER" id="PTHR43107:SF15">
    <property type="entry name" value="FATTY ACID TRANSPORT PROTEIN 3, ISOFORM A"/>
    <property type="match status" value="1"/>
</dbReference>
<evidence type="ECO:0000313" key="6">
    <source>
        <dbReference type="EMBL" id="ESL11992.1"/>
    </source>
</evidence>
<dbReference type="GO" id="GO:0044539">
    <property type="term" value="P:long-chain fatty acid import into cell"/>
    <property type="evidence" value="ECO:0007669"/>
    <property type="project" value="TreeGrafter"/>
</dbReference>
<dbReference type="PANTHER" id="PTHR43107">
    <property type="entry name" value="LONG-CHAIN FATTY ACID TRANSPORT PROTEIN"/>
    <property type="match status" value="1"/>
</dbReference>
<evidence type="ECO:0000256" key="2">
    <source>
        <dbReference type="ARBA" id="ARBA00022598"/>
    </source>
</evidence>